<comment type="caution">
    <text evidence="4">The sequence shown here is derived from an EMBL/GenBank/DDBJ whole genome shotgun (WGS) entry which is preliminary data.</text>
</comment>
<sequence>DPGPDSQATCPRGPPPSTLFWTVAPSFQGLATTISTRDTAKQAFCLVFSSSLSFPSFPFSSILGDAMMIYGHQDVDLAGPSPGSPPGMTSSKSSKSSSFKSFHSDDNSVLDDVSHFEEIGLDDDASHYDTQRVREPHSKPSQPYSRSYANDFRPPSWKPPHSRSPPVTRDLAKPRSSGPTADLAPHSRGSSRPPFLSLKTDSHVLNRRSPSAGRLPDPRRSPVNPVNPRGFASHSTTSLQFPRKNRSPSPNFSLLPRDPNVPLKPRRGSWQSNQDRKSTFELEKECDEDDTDDIPDGLILDNVPISPRPKLERTPSRPTSSGASPNRPPKERVRSVGNGTSPIPVETGCLRSPSWKSDTALSSIGERGPEPLKTRARSWNLALAELNADAKDLTEKLEEHSDYVREKAAENANPTGRHTWNGKSLEQHAQKPRVKSALPELPSLRSQTNIMIDPLPVSKEKEAVLSRTRPSWLPPKDPAEEKRHLREYKKMMARSAEADRRREASRLARKSSRDLKVDSLMHIWEDDIIPRWTDAIRERRTRELWWKGIAPRSRGQVWSRAIGNELGLSEKSYKAALGRSQELEERVKAGKGDSEDIQRAAWLSAIRKDVAEHTWQDLRIFQVGGPLHQSLVDVLFAYALYRSDIGYVKGCNTVAALLLLNLPSPSATFIALANVLNRPLPLSFYSEDPGAKASAYNLVMQTLSVKAPRLHEHLTKDISEGDADFYLGNFFMGLGTTHLAMDEAARLWDVYVFEGDAVLVRAAVATLMRHEMALLGAKSAGEAKKLVESSANKDGRKAVVGDDGAEDQWMRSVREAGKA</sequence>
<evidence type="ECO:0000313" key="5">
    <source>
        <dbReference type="Proteomes" id="UP001240678"/>
    </source>
</evidence>
<evidence type="ECO:0000256" key="2">
    <source>
        <dbReference type="SAM" id="MobiDB-lite"/>
    </source>
</evidence>
<dbReference type="Proteomes" id="UP001240678">
    <property type="component" value="Unassembled WGS sequence"/>
</dbReference>
<feature type="region of interest" description="Disordered" evidence="2">
    <location>
        <begin position="77"/>
        <end position="101"/>
    </location>
</feature>
<evidence type="ECO:0000256" key="1">
    <source>
        <dbReference type="SAM" id="Coils"/>
    </source>
</evidence>
<keyword evidence="1" id="KW-0175">Coiled coil</keyword>
<dbReference type="RefSeq" id="XP_060305626.1">
    <property type="nucleotide sequence ID" value="XM_060463871.1"/>
</dbReference>
<dbReference type="Gene3D" id="1.10.472.80">
    <property type="entry name" value="Ypt/Rab-GAP domain of gyp1p, domain 3"/>
    <property type="match status" value="1"/>
</dbReference>
<organism evidence="4 5">
    <name type="scientific">Colletotrichum costaricense</name>
    <dbReference type="NCBI Taxonomy" id="1209916"/>
    <lineage>
        <taxon>Eukaryota</taxon>
        <taxon>Fungi</taxon>
        <taxon>Dikarya</taxon>
        <taxon>Ascomycota</taxon>
        <taxon>Pezizomycotina</taxon>
        <taxon>Sordariomycetes</taxon>
        <taxon>Hypocreomycetidae</taxon>
        <taxon>Glomerellales</taxon>
        <taxon>Glomerellaceae</taxon>
        <taxon>Colletotrichum</taxon>
        <taxon>Colletotrichum acutatum species complex</taxon>
    </lineage>
</organism>
<proteinExistence type="predicted"/>
<dbReference type="Pfam" id="PF22874">
    <property type="entry name" value="SBE2_M"/>
    <property type="match status" value="1"/>
</dbReference>
<gene>
    <name evidence="4" type="ORF">CCOS01_15733</name>
</gene>
<dbReference type="AlphaFoldDB" id="A0AAI9YGX4"/>
<feature type="region of interest" description="Disordered" evidence="2">
    <location>
        <begin position="408"/>
        <end position="433"/>
    </location>
</feature>
<dbReference type="FunFam" id="1.10.8.270:FF:000034">
    <property type="entry name" value="TBC (Tre-2/Bub2/Cdc16) domain family"/>
    <property type="match status" value="1"/>
</dbReference>
<name>A0AAI9YGX4_9PEZI</name>
<feature type="compositionally biased region" description="Acidic residues" evidence="2">
    <location>
        <begin position="284"/>
        <end position="295"/>
    </location>
</feature>
<dbReference type="InterPro" id="IPR053949">
    <property type="entry name" value="SBE2/SBE22_M"/>
</dbReference>
<evidence type="ECO:0000313" key="4">
    <source>
        <dbReference type="EMBL" id="KAK1509217.1"/>
    </source>
</evidence>
<dbReference type="GO" id="GO:0031267">
    <property type="term" value="F:small GTPase binding"/>
    <property type="evidence" value="ECO:0007669"/>
    <property type="project" value="TreeGrafter"/>
</dbReference>
<protein>
    <submittedName>
        <fullName evidence="4">TBC domain-containing protein</fullName>
    </submittedName>
</protein>
<feature type="compositionally biased region" description="Polar residues" evidence="2">
    <location>
        <begin position="139"/>
        <end position="148"/>
    </location>
</feature>
<dbReference type="EMBL" id="MOOE01000025">
    <property type="protein sequence ID" value="KAK1509217.1"/>
    <property type="molecule type" value="Genomic_DNA"/>
</dbReference>
<feature type="non-terminal residue" evidence="4">
    <location>
        <position position="1"/>
    </location>
</feature>
<evidence type="ECO:0000259" key="3">
    <source>
        <dbReference type="PROSITE" id="PS50086"/>
    </source>
</evidence>
<feature type="compositionally biased region" description="Basic and acidic residues" evidence="2">
    <location>
        <begin position="121"/>
        <end position="138"/>
    </location>
</feature>
<dbReference type="PANTHER" id="PTHR47219:SF15">
    <property type="entry name" value="TBC1 DOMAIN FAMILY MEMBER 12 ISOFORM X1"/>
    <property type="match status" value="1"/>
</dbReference>
<feature type="compositionally biased region" description="Polar residues" evidence="2">
    <location>
        <begin position="412"/>
        <end position="424"/>
    </location>
</feature>
<dbReference type="Gene3D" id="1.10.10.750">
    <property type="entry name" value="Ypt/Rab-GAP domain of gyp1p, domain 1"/>
    <property type="match status" value="1"/>
</dbReference>
<dbReference type="InterPro" id="IPR050302">
    <property type="entry name" value="Rab_GAP_TBC_domain"/>
</dbReference>
<dbReference type="InterPro" id="IPR035969">
    <property type="entry name" value="Rab-GAP_TBC_sf"/>
</dbReference>
<dbReference type="Pfam" id="PF00566">
    <property type="entry name" value="RabGAP-TBC"/>
    <property type="match status" value="1"/>
</dbReference>
<dbReference type="PROSITE" id="PS50086">
    <property type="entry name" value="TBC_RABGAP"/>
    <property type="match status" value="1"/>
</dbReference>
<feature type="compositionally biased region" description="Low complexity" evidence="2">
    <location>
        <begin position="86"/>
        <end position="101"/>
    </location>
</feature>
<feature type="domain" description="Rab-GAP TBC" evidence="3">
    <location>
        <begin position="548"/>
        <end position="755"/>
    </location>
</feature>
<dbReference type="SMART" id="SM00164">
    <property type="entry name" value="TBC"/>
    <property type="match status" value="1"/>
</dbReference>
<dbReference type="FunFam" id="1.10.10.750:FF:000013">
    <property type="entry name" value="Similar to TBC domain protein"/>
    <property type="match status" value="1"/>
</dbReference>
<reference evidence="4 5" key="1">
    <citation type="submission" date="2016-10" db="EMBL/GenBank/DDBJ databases">
        <title>The genome sequence of Colletotrichum fioriniae PJ7.</title>
        <authorList>
            <person name="Baroncelli R."/>
        </authorList>
    </citation>
    <scope>NUCLEOTIDE SEQUENCE [LARGE SCALE GENOMIC DNA]</scope>
    <source>
        <strain evidence="4 5">IMI 309622</strain>
    </source>
</reference>
<dbReference type="SUPFAM" id="SSF47923">
    <property type="entry name" value="Ypt/Rab-GAP domain of gyp1p"/>
    <property type="match status" value="2"/>
</dbReference>
<feature type="coiled-coil region" evidence="1">
    <location>
        <begin position="376"/>
        <end position="403"/>
    </location>
</feature>
<accession>A0AAI9YGX4</accession>
<feature type="compositionally biased region" description="Basic and acidic residues" evidence="2">
    <location>
        <begin position="274"/>
        <end position="283"/>
    </location>
</feature>
<feature type="region of interest" description="Disordered" evidence="2">
    <location>
        <begin position="121"/>
        <end position="369"/>
    </location>
</feature>
<dbReference type="PANTHER" id="PTHR47219">
    <property type="entry name" value="RAB GTPASE-ACTIVATING PROTEIN 1-LIKE"/>
    <property type="match status" value="1"/>
</dbReference>
<dbReference type="GO" id="GO:0005096">
    <property type="term" value="F:GTPase activator activity"/>
    <property type="evidence" value="ECO:0007669"/>
    <property type="project" value="TreeGrafter"/>
</dbReference>
<dbReference type="Gene3D" id="1.10.8.270">
    <property type="entry name" value="putative rabgap domain of human tbc1 domain family member 14 like domains"/>
    <property type="match status" value="1"/>
</dbReference>
<dbReference type="InterPro" id="IPR000195">
    <property type="entry name" value="Rab-GAP-TBC_dom"/>
</dbReference>
<dbReference type="GeneID" id="85347418"/>
<keyword evidence="5" id="KW-1185">Reference proteome</keyword>